<dbReference type="GO" id="GO:0005975">
    <property type="term" value="P:carbohydrate metabolic process"/>
    <property type="evidence" value="ECO:0007669"/>
    <property type="project" value="InterPro"/>
</dbReference>
<dbReference type="AlphaFoldDB" id="A0A9W6GIK2"/>
<dbReference type="InterPro" id="IPR008928">
    <property type="entry name" value="6-hairpin_glycosidase_sf"/>
</dbReference>
<dbReference type="SUPFAM" id="SSF48208">
    <property type="entry name" value="Six-hairpin glycosidases"/>
    <property type="match status" value="1"/>
</dbReference>
<dbReference type="RefSeq" id="WP_281832840.1">
    <property type="nucleotide sequence ID" value="NZ_BSDY01000001.1"/>
</dbReference>
<feature type="domain" description="GH15-like" evidence="1">
    <location>
        <begin position="279"/>
        <end position="634"/>
    </location>
</feature>
<evidence type="ECO:0000313" key="2">
    <source>
        <dbReference type="EMBL" id="GLI54808.1"/>
    </source>
</evidence>
<accession>A0A9W6GIK2</accession>
<keyword evidence="3" id="KW-1185">Reference proteome</keyword>
<dbReference type="Gene3D" id="1.50.10.10">
    <property type="match status" value="1"/>
</dbReference>
<dbReference type="InterPro" id="IPR011613">
    <property type="entry name" value="GH15-like"/>
</dbReference>
<sequence>MPRNIPVGNGNMLVAFDENYHMRELYYPYVGEENHTNGNSSMMGVWIDGTFHWVDKKWSVDMKYLPESLVTDVSLSREGVPIELKINDCVDFHENILIKRIGVRNTSSVNHDIRLFLTLDLDILGNEIGDTAMYRPDKRVVVHYKRDRWFLVNMVYEGQHGVERFAIGSKGKNGLEGTYMDAVDGVLECNPIEQGSVDSVTGIELDIEGGGEREFFYYICVGKSWEEVYTLDSIIRDKTPQELLKRTENYWKLWSTKEDLPLNKLPEKLAWLYNKSLLILRTQIDNHGGIIAANDSDVMQYNRDTYSYIWPRDGALVAHALDRAGYLVLSSRFYDFAGRVICIRGFLAHKYTPSEDVGSSWHPWVAKGRRQFPIQEDETALTVWTLCEHFKRYRDIEFIKPLYKKIVKNGADFMCRFTDKFTGLPLESYDLWEERLGVHAFTVASVYGGLIGASDLASSFGEIEQSERYREAAERMKEAFIEHMYLEEGYFARMVRVEEGKVTYTDRNIDASLYSIFAFGMFKASHPMVRSSMERVERALWVDTSIGGVARYIDDPYYRTSPDIPGNPWIITTLWLTIYYIEIGDQGRALELLHWVGERALPSGVLSEQVNPYTGAPLSVSPLTWSHATYIEALQRYMDRFL</sequence>
<organism evidence="2 3">
    <name type="scientific">Propionigenium maris DSM 9537</name>
    <dbReference type="NCBI Taxonomy" id="1123000"/>
    <lineage>
        <taxon>Bacteria</taxon>
        <taxon>Fusobacteriati</taxon>
        <taxon>Fusobacteriota</taxon>
        <taxon>Fusobacteriia</taxon>
        <taxon>Fusobacteriales</taxon>
        <taxon>Fusobacteriaceae</taxon>
        <taxon>Propionigenium</taxon>
    </lineage>
</organism>
<evidence type="ECO:0000259" key="1">
    <source>
        <dbReference type="Pfam" id="PF00723"/>
    </source>
</evidence>
<evidence type="ECO:0000313" key="3">
    <source>
        <dbReference type="Proteomes" id="UP001144471"/>
    </source>
</evidence>
<reference evidence="2" key="1">
    <citation type="submission" date="2022-12" db="EMBL/GenBank/DDBJ databases">
        <title>Reference genome sequencing for broad-spectrum identification of bacterial and archaeal isolates by mass spectrometry.</title>
        <authorList>
            <person name="Sekiguchi Y."/>
            <person name="Tourlousse D.M."/>
        </authorList>
    </citation>
    <scope>NUCLEOTIDE SEQUENCE</scope>
    <source>
        <strain evidence="2">10succ1</strain>
    </source>
</reference>
<dbReference type="GO" id="GO:0004553">
    <property type="term" value="F:hydrolase activity, hydrolyzing O-glycosyl compounds"/>
    <property type="evidence" value="ECO:0007669"/>
    <property type="project" value="UniProtKB-ARBA"/>
</dbReference>
<dbReference type="Proteomes" id="UP001144471">
    <property type="component" value="Unassembled WGS sequence"/>
</dbReference>
<dbReference type="PANTHER" id="PTHR31616:SF13">
    <property type="entry name" value="GLUCAN 1,4-ALPHA-GLUCOSIDASE"/>
    <property type="match status" value="1"/>
</dbReference>
<comment type="caution">
    <text evidence="2">The sequence shown here is derived from an EMBL/GenBank/DDBJ whole genome shotgun (WGS) entry which is preliminary data.</text>
</comment>
<dbReference type="InterPro" id="IPR012341">
    <property type="entry name" value="6hp_glycosidase-like_sf"/>
</dbReference>
<dbReference type="EMBL" id="BSDY01000001">
    <property type="protein sequence ID" value="GLI54808.1"/>
    <property type="molecule type" value="Genomic_DNA"/>
</dbReference>
<proteinExistence type="predicted"/>
<name>A0A9W6GIK2_9FUSO</name>
<dbReference type="PANTHER" id="PTHR31616">
    <property type="entry name" value="TREHALASE"/>
    <property type="match status" value="1"/>
</dbReference>
<protein>
    <submittedName>
        <fullName evidence="2">Glucan 1,3-alpha-glucosidase</fullName>
    </submittedName>
</protein>
<dbReference type="Pfam" id="PF00723">
    <property type="entry name" value="Glyco_hydro_15"/>
    <property type="match status" value="1"/>
</dbReference>
<gene>
    <name evidence="2" type="ORF">PM10SUCC1_03230</name>
</gene>